<dbReference type="GO" id="GO:0015074">
    <property type="term" value="P:DNA integration"/>
    <property type="evidence" value="ECO:0007669"/>
    <property type="project" value="InterPro"/>
</dbReference>
<evidence type="ECO:0000313" key="3">
    <source>
        <dbReference type="EMBL" id="SVD06723.1"/>
    </source>
</evidence>
<dbReference type="AlphaFoldDB" id="A0A382SA13"/>
<feature type="non-terminal residue" evidence="3">
    <location>
        <position position="1"/>
    </location>
</feature>
<dbReference type="Gene3D" id="1.10.443.10">
    <property type="entry name" value="Intergrase catalytic core"/>
    <property type="match status" value="1"/>
</dbReference>
<accession>A0A382SA13</accession>
<dbReference type="SUPFAM" id="SSF56349">
    <property type="entry name" value="DNA breaking-rejoining enzymes"/>
    <property type="match status" value="1"/>
</dbReference>
<organism evidence="3">
    <name type="scientific">marine metagenome</name>
    <dbReference type="NCBI Taxonomy" id="408172"/>
    <lineage>
        <taxon>unclassified sequences</taxon>
        <taxon>metagenomes</taxon>
        <taxon>ecological metagenomes</taxon>
    </lineage>
</organism>
<dbReference type="EMBL" id="UINC01127541">
    <property type="protein sequence ID" value="SVD06723.1"/>
    <property type="molecule type" value="Genomic_DNA"/>
</dbReference>
<reference evidence="3" key="1">
    <citation type="submission" date="2018-05" db="EMBL/GenBank/DDBJ databases">
        <authorList>
            <person name="Lanie J.A."/>
            <person name="Ng W.-L."/>
            <person name="Kazmierczak K.M."/>
            <person name="Andrzejewski T.M."/>
            <person name="Davidsen T.M."/>
            <person name="Wayne K.J."/>
            <person name="Tettelin H."/>
            <person name="Glass J.I."/>
            <person name="Rusch D."/>
            <person name="Podicherti R."/>
            <person name="Tsui H.-C.T."/>
            <person name="Winkler M.E."/>
        </authorList>
    </citation>
    <scope>NUCLEOTIDE SEQUENCE</scope>
</reference>
<dbReference type="InterPro" id="IPR013762">
    <property type="entry name" value="Integrase-like_cat_sf"/>
</dbReference>
<dbReference type="Pfam" id="PF00589">
    <property type="entry name" value="Phage_integrase"/>
    <property type="match status" value="1"/>
</dbReference>
<dbReference type="InterPro" id="IPR002104">
    <property type="entry name" value="Integrase_catalytic"/>
</dbReference>
<dbReference type="GO" id="GO:0003677">
    <property type="term" value="F:DNA binding"/>
    <property type="evidence" value="ECO:0007669"/>
    <property type="project" value="InterPro"/>
</dbReference>
<name>A0A382SA13_9ZZZZ</name>
<keyword evidence="1" id="KW-0233">DNA recombination</keyword>
<evidence type="ECO:0000259" key="2">
    <source>
        <dbReference type="PROSITE" id="PS51898"/>
    </source>
</evidence>
<feature type="domain" description="Tyr recombinase" evidence="2">
    <location>
        <begin position="1"/>
        <end position="86"/>
    </location>
</feature>
<gene>
    <name evidence="3" type="ORF">METZ01_LOCUS359577</name>
</gene>
<proteinExistence type="predicted"/>
<sequence length="101" mass="11586">VGSKRKKVVPKGSHPYVLPNTWRRMMSSMNITGVRLHDLRHFHASLLFRSNTHPKVVQERLGHSTISITLDTYSHSIPSLQRDAADTFAREMHQIDSSPER</sequence>
<dbReference type="InterPro" id="IPR011010">
    <property type="entry name" value="DNA_brk_join_enz"/>
</dbReference>
<protein>
    <recommendedName>
        <fullName evidence="2">Tyr recombinase domain-containing protein</fullName>
    </recommendedName>
</protein>
<dbReference type="GO" id="GO:0006310">
    <property type="term" value="P:DNA recombination"/>
    <property type="evidence" value="ECO:0007669"/>
    <property type="project" value="UniProtKB-KW"/>
</dbReference>
<dbReference type="PROSITE" id="PS51898">
    <property type="entry name" value="TYR_RECOMBINASE"/>
    <property type="match status" value="1"/>
</dbReference>
<evidence type="ECO:0000256" key="1">
    <source>
        <dbReference type="ARBA" id="ARBA00023172"/>
    </source>
</evidence>